<name>A0A5C7SA66_THASP</name>
<reference evidence="2 3" key="1">
    <citation type="submission" date="2018-09" db="EMBL/GenBank/DDBJ databases">
        <title>Metagenome Assembled Genomes from an Advanced Water Purification Facility.</title>
        <authorList>
            <person name="Stamps B.W."/>
            <person name="Spear J.R."/>
        </authorList>
    </citation>
    <scope>NUCLEOTIDE SEQUENCE [LARGE SCALE GENOMIC DNA]</scope>
    <source>
        <strain evidence="2">Bin_27_1</strain>
    </source>
</reference>
<feature type="compositionally biased region" description="Basic and acidic residues" evidence="1">
    <location>
        <begin position="11"/>
        <end position="28"/>
    </location>
</feature>
<protein>
    <submittedName>
        <fullName evidence="2">Uncharacterized protein</fullName>
    </submittedName>
</protein>
<dbReference type="Proteomes" id="UP000321192">
    <property type="component" value="Unassembled WGS sequence"/>
</dbReference>
<feature type="region of interest" description="Disordered" evidence="1">
    <location>
        <begin position="1"/>
        <end position="72"/>
    </location>
</feature>
<dbReference type="EMBL" id="SSFD01000350">
    <property type="protein sequence ID" value="TXH79461.1"/>
    <property type="molecule type" value="Genomic_DNA"/>
</dbReference>
<evidence type="ECO:0000313" key="3">
    <source>
        <dbReference type="Proteomes" id="UP000321192"/>
    </source>
</evidence>
<sequence>MSATSSGLKSKLRETLKQEDAALAERSRAVAKPAAAQPRVGKPDAAEPAATATPTTAAQALQPTVGGSAAAEKRATATLLELAAPAAAGRRDKGEKVERDSFSMPAREYKRIKALREALGEHGVLVSKSALLRAGLALLAERDTGEIARLVAALPKVAKGKRKRR</sequence>
<dbReference type="RefSeq" id="WP_276661801.1">
    <property type="nucleotide sequence ID" value="NZ_SSFD01000350.1"/>
</dbReference>
<evidence type="ECO:0000256" key="1">
    <source>
        <dbReference type="SAM" id="MobiDB-lite"/>
    </source>
</evidence>
<dbReference type="AlphaFoldDB" id="A0A5C7SA66"/>
<accession>A0A5C7SA66</accession>
<feature type="compositionally biased region" description="Basic and acidic residues" evidence="1">
    <location>
        <begin position="89"/>
        <end position="101"/>
    </location>
</feature>
<gene>
    <name evidence="2" type="ORF">E6Q80_20540</name>
</gene>
<feature type="compositionally biased region" description="Low complexity" evidence="1">
    <location>
        <begin position="46"/>
        <end position="64"/>
    </location>
</feature>
<feature type="region of interest" description="Disordered" evidence="1">
    <location>
        <begin position="82"/>
        <end position="101"/>
    </location>
</feature>
<comment type="caution">
    <text evidence="2">The sequence shown here is derived from an EMBL/GenBank/DDBJ whole genome shotgun (WGS) entry which is preliminary data.</text>
</comment>
<organism evidence="2 3">
    <name type="scientific">Thauera aminoaromatica</name>
    <dbReference type="NCBI Taxonomy" id="164330"/>
    <lineage>
        <taxon>Bacteria</taxon>
        <taxon>Pseudomonadati</taxon>
        <taxon>Pseudomonadota</taxon>
        <taxon>Betaproteobacteria</taxon>
        <taxon>Rhodocyclales</taxon>
        <taxon>Zoogloeaceae</taxon>
        <taxon>Thauera</taxon>
    </lineage>
</organism>
<proteinExistence type="predicted"/>
<evidence type="ECO:0000313" key="2">
    <source>
        <dbReference type="EMBL" id="TXH79461.1"/>
    </source>
</evidence>